<comment type="caution">
    <text evidence="5">Lacks conserved residue(s) required for the propagation of feature annotation.</text>
</comment>
<evidence type="ECO:0000259" key="6">
    <source>
        <dbReference type="Pfam" id="PF16363"/>
    </source>
</evidence>
<reference evidence="7 8" key="1">
    <citation type="submission" date="2019-02" db="EMBL/GenBank/DDBJ databases">
        <title>Deep-cultivation of Planctomycetes and their phenomic and genomic characterization uncovers novel biology.</title>
        <authorList>
            <person name="Wiegand S."/>
            <person name="Jogler M."/>
            <person name="Boedeker C."/>
            <person name="Pinto D."/>
            <person name="Vollmers J."/>
            <person name="Rivas-Marin E."/>
            <person name="Kohn T."/>
            <person name="Peeters S.H."/>
            <person name="Heuer A."/>
            <person name="Rast P."/>
            <person name="Oberbeckmann S."/>
            <person name="Bunk B."/>
            <person name="Jeske O."/>
            <person name="Meyerdierks A."/>
            <person name="Storesund J.E."/>
            <person name="Kallscheuer N."/>
            <person name="Luecker S."/>
            <person name="Lage O.M."/>
            <person name="Pohl T."/>
            <person name="Merkel B.J."/>
            <person name="Hornburger P."/>
            <person name="Mueller R.-W."/>
            <person name="Bruemmer F."/>
            <person name="Labrenz M."/>
            <person name="Spormann A.M."/>
            <person name="Op den Camp H."/>
            <person name="Overmann J."/>
            <person name="Amann R."/>
            <person name="Jetten M.S.M."/>
            <person name="Mascher T."/>
            <person name="Medema M.H."/>
            <person name="Devos D.P."/>
            <person name="Kaster A.-K."/>
            <person name="Ovreas L."/>
            <person name="Rohde M."/>
            <person name="Galperin M.Y."/>
            <person name="Jogler C."/>
        </authorList>
    </citation>
    <scope>NUCLEOTIDE SEQUENCE [LARGE SCALE GENOMIC DNA]</scope>
    <source>
        <strain evidence="7 8">TBK1r</strain>
    </source>
</reference>
<keyword evidence="8" id="KW-1185">Reference proteome</keyword>
<dbReference type="InterPro" id="IPR006368">
    <property type="entry name" value="GDP_Man_deHydtase"/>
</dbReference>
<dbReference type="InterPro" id="IPR036291">
    <property type="entry name" value="NAD(P)-bd_dom_sf"/>
</dbReference>
<evidence type="ECO:0000256" key="2">
    <source>
        <dbReference type="ARBA" id="ARBA00009263"/>
    </source>
</evidence>
<dbReference type="PANTHER" id="PTHR43715">
    <property type="entry name" value="GDP-MANNOSE 4,6-DEHYDRATASE"/>
    <property type="match status" value="1"/>
</dbReference>
<proteinExistence type="inferred from homology"/>
<dbReference type="Proteomes" id="UP000318081">
    <property type="component" value="Chromosome"/>
</dbReference>
<evidence type="ECO:0000256" key="3">
    <source>
        <dbReference type="ARBA" id="ARBA00011989"/>
    </source>
</evidence>
<gene>
    <name evidence="7" type="primary">gmd_2</name>
    <name evidence="5" type="synonym">gmd</name>
    <name evidence="7" type="ORF">TBK1r_19430</name>
</gene>
<dbReference type="InterPro" id="IPR016040">
    <property type="entry name" value="NAD(P)-bd_dom"/>
</dbReference>
<dbReference type="Gene3D" id="3.40.50.720">
    <property type="entry name" value="NAD(P)-binding Rossmann-like Domain"/>
    <property type="match status" value="1"/>
</dbReference>
<feature type="active site" description="Nucleophile" evidence="5">
    <location>
        <position position="182"/>
    </location>
</feature>
<evidence type="ECO:0000256" key="5">
    <source>
        <dbReference type="HAMAP-Rule" id="MF_00955"/>
    </source>
</evidence>
<dbReference type="SUPFAM" id="SSF51735">
    <property type="entry name" value="NAD(P)-binding Rossmann-fold domains"/>
    <property type="match status" value="1"/>
</dbReference>
<comment type="similarity">
    <text evidence="2 5">Belongs to the NAD(P)-dependent epimerase/dehydratase family. GDP-mannose 4,6-dehydratase subfamily.</text>
</comment>
<dbReference type="HAMAP" id="MF_00955">
    <property type="entry name" value="GDP_Man_dehydratase"/>
    <property type="match status" value="1"/>
</dbReference>
<dbReference type="GO" id="GO:0008446">
    <property type="term" value="F:GDP-mannose 4,6-dehydratase activity"/>
    <property type="evidence" value="ECO:0007669"/>
    <property type="project" value="UniProtKB-EC"/>
</dbReference>
<evidence type="ECO:0000313" key="8">
    <source>
        <dbReference type="Proteomes" id="UP000318081"/>
    </source>
</evidence>
<keyword evidence="4 5" id="KW-0456">Lyase</keyword>
<evidence type="ECO:0000313" key="7">
    <source>
        <dbReference type="EMBL" id="QDV83010.1"/>
    </source>
</evidence>
<sequence length="333" mass="37240">MPTALITGITGQDGSYLTELLISKGYTVHGIVRRSSITARGRLDQLFHQEDVYNKRLFLHYADLSDVTTIRRILLKSTPDELYHLAGQSHVGASFEIPETTCEFTAMGTLRLLEILRDLDKQPKFLHISSSEIFGRPDQSPQNETTPMRPVTPYGIAKAFATQMVTLYRESFGLFACNAICYNHESPRRGESFVTRKITRAAAAISMGLQKTLLLGSLDGRRDWGYAPEYVEAMWRMLQQPAADDFVVATGTAHSVKDFLAASFDAVGLNWEEFVTQDPRYMRPSEGTHLVGDPSRASESLQWTAETQLPRLAEIMVQSDLDALAASRQRAET</sequence>
<dbReference type="CDD" id="cd05260">
    <property type="entry name" value="GDP_MD_SDR_e"/>
    <property type="match status" value="1"/>
</dbReference>
<dbReference type="Gene3D" id="3.90.25.10">
    <property type="entry name" value="UDP-galactose 4-epimerase, domain 1"/>
    <property type="match status" value="1"/>
</dbReference>
<organism evidence="7 8">
    <name type="scientific">Stieleria magnilauensis</name>
    <dbReference type="NCBI Taxonomy" id="2527963"/>
    <lineage>
        <taxon>Bacteria</taxon>
        <taxon>Pseudomonadati</taxon>
        <taxon>Planctomycetota</taxon>
        <taxon>Planctomycetia</taxon>
        <taxon>Pirellulales</taxon>
        <taxon>Pirellulaceae</taxon>
        <taxon>Stieleria</taxon>
    </lineage>
</organism>
<dbReference type="PANTHER" id="PTHR43715:SF1">
    <property type="entry name" value="GDP-MANNOSE 4,6 DEHYDRATASE"/>
    <property type="match status" value="1"/>
</dbReference>
<comment type="cofactor">
    <cofactor evidence="1 5">
        <name>NADP(+)</name>
        <dbReference type="ChEBI" id="CHEBI:58349"/>
    </cofactor>
</comment>
<comment type="catalytic activity">
    <reaction evidence="5">
        <text>GDP-alpha-D-mannose = GDP-4-dehydro-alpha-D-rhamnose + H2O</text>
        <dbReference type="Rhea" id="RHEA:23820"/>
        <dbReference type="ChEBI" id="CHEBI:15377"/>
        <dbReference type="ChEBI" id="CHEBI:57527"/>
        <dbReference type="ChEBI" id="CHEBI:57964"/>
        <dbReference type="EC" id="4.2.1.47"/>
    </reaction>
</comment>
<feature type="domain" description="NAD(P)-binding" evidence="6">
    <location>
        <begin position="5"/>
        <end position="316"/>
    </location>
</feature>
<evidence type="ECO:0000256" key="4">
    <source>
        <dbReference type="ARBA" id="ARBA00023239"/>
    </source>
</evidence>
<comment type="function">
    <text evidence="5">Catalyzes the conversion of GDP-D-mannose to GDP-4-dehydro-6-deoxy-D-mannose.</text>
</comment>
<dbReference type="RefSeq" id="WP_145209255.1">
    <property type="nucleotide sequence ID" value="NZ_CP036432.1"/>
</dbReference>
<accession>A0ABX5XLZ5</accession>
<dbReference type="EMBL" id="CP036432">
    <property type="protein sequence ID" value="QDV83010.1"/>
    <property type="molecule type" value="Genomic_DNA"/>
</dbReference>
<keyword evidence="5" id="KW-0521">NADP</keyword>
<name>A0ABX5XLZ5_9BACT</name>
<protein>
    <recommendedName>
        <fullName evidence="3 5">GDP-mannose 4,6-dehydratase</fullName>
        <ecNumber evidence="3 5">4.2.1.47</ecNumber>
    </recommendedName>
    <alternativeName>
        <fullName evidence="5">GDP-D-mannose dehydratase</fullName>
    </alternativeName>
</protein>
<dbReference type="EC" id="4.2.1.47" evidence="3 5"/>
<dbReference type="Pfam" id="PF16363">
    <property type="entry name" value="GDP_Man_Dehyd"/>
    <property type="match status" value="1"/>
</dbReference>
<evidence type="ECO:0000256" key="1">
    <source>
        <dbReference type="ARBA" id="ARBA00001937"/>
    </source>
</evidence>